<dbReference type="GO" id="GO:0004497">
    <property type="term" value="F:monooxygenase activity"/>
    <property type="evidence" value="ECO:0007669"/>
    <property type="project" value="UniProtKB-KW"/>
</dbReference>
<proteinExistence type="predicted"/>
<dbReference type="InterPro" id="IPR036188">
    <property type="entry name" value="FAD/NAD-bd_sf"/>
</dbReference>
<keyword evidence="8" id="KW-1185">Reference proteome</keyword>
<keyword evidence="1" id="KW-0285">Flavoprotein</keyword>
<dbReference type="InterPro" id="IPR002938">
    <property type="entry name" value="FAD-bd"/>
</dbReference>
<evidence type="ECO:0000256" key="5">
    <source>
        <dbReference type="SAM" id="Phobius"/>
    </source>
</evidence>
<comment type="caution">
    <text evidence="7">The sequence shown here is derived from an EMBL/GenBank/DDBJ whole genome shotgun (WGS) entry which is preliminary data.</text>
</comment>
<organism evidence="7 8">
    <name type="scientific">Byssochlamys spectabilis</name>
    <name type="common">Paecilomyces variotii</name>
    <dbReference type="NCBI Taxonomy" id="264951"/>
    <lineage>
        <taxon>Eukaryota</taxon>
        <taxon>Fungi</taxon>
        <taxon>Dikarya</taxon>
        <taxon>Ascomycota</taxon>
        <taxon>Pezizomycotina</taxon>
        <taxon>Eurotiomycetes</taxon>
        <taxon>Eurotiomycetidae</taxon>
        <taxon>Eurotiales</taxon>
        <taxon>Thermoascaceae</taxon>
        <taxon>Paecilomyces</taxon>
    </lineage>
</organism>
<evidence type="ECO:0000256" key="2">
    <source>
        <dbReference type="ARBA" id="ARBA00022827"/>
    </source>
</evidence>
<dbReference type="PANTHER" id="PTHR46972">
    <property type="entry name" value="MONOOXYGENASE ASQM-RELATED"/>
    <property type="match status" value="1"/>
</dbReference>
<dbReference type="Pfam" id="PF01494">
    <property type="entry name" value="FAD_binding_3"/>
    <property type="match status" value="1"/>
</dbReference>
<evidence type="ECO:0000256" key="3">
    <source>
        <dbReference type="ARBA" id="ARBA00023002"/>
    </source>
</evidence>
<evidence type="ECO:0000313" key="8">
    <source>
        <dbReference type="Proteomes" id="UP000283841"/>
    </source>
</evidence>
<dbReference type="PANTHER" id="PTHR46972:SF1">
    <property type="entry name" value="FAD DEPENDENT OXIDOREDUCTASE DOMAIN-CONTAINING PROTEIN"/>
    <property type="match status" value="1"/>
</dbReference>
<dbReference type="AlphaFoldDB" id="A0A443HML3"/>
<accession>A0A443HML3</accession>
<keyword evidence="2" id="KW-0274">FAD</keyword>
<gene>
    <name evidence="7" type="ORF">C8Q69DRAFT_79921</name>
</gene>
<name>A0A443HML3_BYSSP</name>
<dbReference type="EMBL" id="RCNU01000011">
    <property type="protein sequence ID" value="RWQ93041.1"/>
    <property type="molecule type" value="Genomic_DNA"/>
</dbReference>
<evidence type="ECO:0000259" key="6">
    <source>
        <dbReference type="Pfam" id="PF01494"/>
    </source>
</evidence>
<dbReference type="Proteomes" id="UP000283841">
    <property type="component" value="Unassembled WGS sequence"/>
</dbReference>
<keyword evidence="5" id="KW-0812">Transmembrane</keyword>
<evidence type="ECO:0000313" key="7">
    <source>
        <dbReference type="EMBL" id="RWQ93041.1"/>
    </source>
</evidence>
<keyword evidence="4" id="KW-0503">Monooxygenase</keyword>
<evidence type="ECO:0000256" key="4">
    <source>
        <dbReference type="ARBA" id="ARBA00023033"/>
    </source>
</evidence>
<sequence>MSNPEPSPQKPLVAGRKIIVVGCGIAGLAFPLALRKQWPEEYIDEFPAITVYERDCREIRPGREGYSISIRGDDVGSGIQTLHKMGLLEQMLLVSITGRSGSEPKGAFTLWDLDWKPLLSISGPPSDKELPATSMRIRRDALRQVMIDALETLLPNGSIQWETKCTKAEPMPSKVKVTVRNNNAEASSDREDECDILIVADGAGSKVRAQLRPEDTLTFRGIVCLAGVSRFTEGEVPKPMDKNWGGVLGAGPVGLFVSPVDTRSALWSLSYRSDQPRERLSAPLSEDQAENLLREALDRAKPFKEPTETLIKATDPATLAVYNAMDKQPFRHEANSKIVFIGDSNHAMSPFAGNGANMALTDAWELALQLSKSVPTSSSLSLDLGPALKAYDEMSIPRSSKAINRSHWSISMLHAAGIKLWAYKLFLALVRPIKG</sequence>
<keyword evidence="5" id="KW-1133">Transmembrane helix</keyword>
<dbReference type="GO" id="GO:0071949">
    <property type="term" value="F:FAD binding"/>
    <property type="evidence" value="ECO:0007669"/>
    <property type="project" value="InterPro"/>
</dbReference>
<dbReference type="SUPFAM" id="SSF51905">
    <property type="entry name" value="FAD/NAD(P)-binding domain"/>
    <property type="match status" value="1"/>
</dbReference>
<protein>
    <recommendedName>
        <fullName evidence="6">FAD-binding domain-containing protein</fullName>
    </recommendedName>
</protein>
<dbReference type="RefSeq" id="XP_028482686.1">
    <property type="nucleotide sequence ID" value="XM_028634046.1"/>
</dbReference>
<feature type="transmembrane region" description="Helical" evidence="5">
    <location>
        <begin position="12"/>
        <end position="34"/>
    </location>
</feature>
<feature type="domain" description="FAD-binding" evidence="6">
    <location>
        <begin position="140"/>
        <end position="374"/>
    </location>
</feature>
<dbReference type="GeneID" id="39603323"/>
<dbReference type="PRINTS" id="PR00420">
    <property type="entry name" value="RNGMNOXGNASE"/>
</dbReference>
<dbReference type="VEuPathDB" id="FungiDB:C8Q69DRAFT_79921"/>
<dbReference type="Gene3D" id="3.50.50.60">
    <property type="entry name" value="FAD/NAD(P)-binding domain"/>
    <property type="match status" value="1"/>
</dbReference>
<keyword evidence="5" id="KW-0472">Membrane</keyword>
<dbReference type="STRING" id="264951.A0A443HML3"/>
<keyword evidence="3" id="KW-0560">Oxidoreductase</keyword>
<reference evidence="7 8" key="1">
    <citation type="journal article" date="2018" name="Front. Microbiol.">
        <title>Genomic and genetic insights into a cosmopolitan fungus, Paecilomyces variotii (Eurotiales).</title>
        <authorList>
            <person name="Urquhart A.S."/>
            <person name="Mondo S.J."/>
            <person name="Makela M.R."/>
            <person name="Hane J.K."/>
            <person name="Wiebenga A."/>
            <person name="He G."/>
            <person name="Mihaltcheva S."/>
            <person name="Pangilinan J."/>
            <person name="Lipzen A."/>
            <person name="Barry K."/>
            <person name="de Vries R.P."/>
            <person name="Grigoriev I.V."/>
            <person name="Idnurm A."/>
        </authorList>
    </citation>
    <scope>NUCLEOTIDE SEQUENCE [LARGE SCALE GENOMIC DNA]</scope>
    <source>
        <strain evidence="7 8">CBS 101075</strain>
    </source>
</reference>
<evidence type="ECO:0000256" key="1">
    <source>
        <dbReference type="ARBA" id="ARBA00022630"/>
    </source>
</evidence>